<name>A0ABW6YGD3_9ACTN</name>
<dbReference type="Proteomes" id="UP001603013">
    <property type="component" value="Unassembled WGS sequence"/>
</dbReference>
<protein>
    <submittedName>
        <fullName evidence="2">Uncharacterized protein</fullName>
    </submittedName>
</protein>
<proteinExistence type="predicted"/>
<evidence type="ECO:0000313" key="3">
    <source>
        <dbReference type="Proteomes" id="UP001603013"/>
    </source>
</evidence>
<accession>A0ABW6YGD3</accession>
<sequence length="87" mass="9229">MPVDFRGTAESVIGALNPTRGNTCANLWSPTPDHVLSRPARPPLPGGARRPSARSDAPSYAARCNGVRPSEGQVREADSPEWRHGAA</sequence>
<gene>
    <name evidence="2" type="ORF">ACF05T_21185</name>
</gene>
<evidence type="ECO:0000313" key="2">
    <source>
        <dbReference type="EMBL" id="MFF8278597.1"/>
    </source>
</evidence>
<evidence type="ECO:0000256" key="1">
    <source>
        <dbReference type="SAM" id="MobiDB-lite"/>
    </source>
</evidence>
<feature type="region of interest" description="Disordered" evidence="1">
    <location>
        <begin position="15"/>
        <end position="87"/>
    </location>
</feature>
<feature type="compositionally biased region" description="Basic and acidic residues" evidence="1">
    <location>
        <begin position="73"/>
        <end position="87"/>
    </location>
</feature>
<keyword evidence="3" id="KW-1185">Reference proteome</keyword>
<reference evidence="2 3" key="1">
    <citation type="submission" date="2024-10" db="EMBL/GenBank/DDBJ databases">
        <title>The Natural Products Discovery Center: Release of the First 8490 Sequenced Strains for Exploring Actinobacteria Biosynthetic Diversity.</title>
        <authorList>
            <person name="Kalkreuter E."/>
            <person name="Kautsar S.A."/>
            <person name="Yang D."/>
            <person name="Bader C.D."/>
            <person name="Teijaro C.N."/>
            <person name="Fluegel L."/>
            <person name="Davis C.M."/>
            <person name="Simpson J.R."/>
            <person name="Lauterbach L."/>
            <person name="Steele A.D."/>
            <person name="Gui C."/>
            <person name="Meng S."/>
            <person name="Li G."/>
            <person name="Viehrig K."/>
            <person name="Ye F."/>
            <person name="Su P."/>
            <person name="Kiefer A.F."/>
            <person name="Nichols A."/>
            <person name="Cepeda A.J."/>
            <person name="Yan W."/>
            <person name="Fan B."/>
            <person name="Jiang Y."/>
            <person name="Adhikari A."/>
            <person name="Zheng C.-J."/>
            <person name="Schuster L."/>
            <person name="Cowan T.M."/>
            <person name="Smanski M.J."/>
            <person name="Chevrette M.G."/>
            <person name="De Carvalho L.P.S."/>
            <person name="Shen B."/>
        </authorList>
    </citation>
    <scope>NUCLEOTIDE SEQUENCE [LARGE SCALE GENOMIC DNA]</scope>
    <source>
        <strain evidence="2 3">NPDC015755</strain>
    </source>
</reference>
<feature type="compositionally biased region" description="Polar residues" evidence="1">
    <location>
        <begin position="19"/>
        <end position="29"/>
    </location>
</feature>
<dbReference type="EMBL" id="JBIBSM010000011">
    <property type="protein sequence ID" value="MFF8278597.1"/>
    <property type="molecule type" value="Genomic_DNA"/>
</dbReference>
<dbReference type="RefSeq" id="WP_391935720.1">
    <property type="nucleotide sequence ID" value="NZ_JBIBSM010000011.1"/>
</dbReference>
<comment type="caution">
    <text evidence="2">The sequence shown here is derived from an EMBL/GenBank/DDBJ whole genome shotgun (WGS) entry which is preliminary data.</text>
</comment>
<organism evidence="2 3">
    <name type="scientific">Streptomyces lateritius</name>
    <dbReference type="NCBI Taxonomy" id="67313"/>
    <lineage>
        <taxon>Bacteria</taxon>
        <taxon>Bacillati</taxon>
        <taxon>Actinomycetota</taxon>
        <taxon>Actinomycetes</taxon>
        <taxon>Kitasatosporales</taxon>
        <taxon>Streptomycetaceae</taxon>
        <taxon>Streptomyces</taxon>
    </lineage>
</organism>